<dbReference type="AlphaFoldDB" id="A0A6J8CTF2"/>
<dbReference type="SUPFAM" id="SSF103473">
    <property type="entry name" value="MFS general substrate transporter"/>
    <property type="match status" value="1"/>
</dbReference>
<keyword evidence="2" id="KW-0812">Transmembrane</keyword>
<dbReference type="PANTHER" id="PTHR11328:SF24">
    <property type="entry name" value="MAJOR FACILITATOR SUPERFAMILY (MFS) PROFILE DOMAIN-CONTAINING PROTEIN"/>
    <property type="match status" value="1"/>
</dbReference>
<proteinExistence type="inferred from homology"/>
<dbReference type="EMBL" id="CACVKT020005972">
    <property type="protein sequence ID" value="CAC5399155.1"/>
    <property type="molecule type" value="Genomic_DNA"/>
</dbReference>
<sequence>MSKYRKSKDGEDALVVLIQDDNVIEYRLPVWRKICFAIGGVPYQMTNAVVSFFFSIFLLEVAEIRPTYASIIVFGGRVWDAFTDPMCGFLVSKTNTRFGKFRPWILFTAPFACISYFLLWYVPDFSEEGKLGWYFVFYCLFQCLMSVSTFIAIKQ</sequence>
<accession>A0A6J8CTF2</accession>
<dbReference type="InterPro" id="IPR036259">
    <property type="entry name" value="MFS_trans_sf"/>
</dbReference>
<dbReference type="PANTHER" id="PTHR11328">
    <property type="entry name" value="MAJOR FACILITATOR SUPERFAMILY DOMAIN-CONTAINING PROTEIN"/>
    <property type="match status" value="1"/>
</dbReference>
<dbReference type="OrthoDB" id="197206at2759"/>
<organism evidence="3 4">
    <name type="scientific">Mytilus coruscus</name>
    <name type="common">Sea mussel</name>
    <dbReference type="NCBI Taxonomy" id="42192"/>
    <lineage>
        <taxon>Eukaryota</taxon>
        <taxon>Metazoa</taxon>
        <taxon>Spiralia</taxon>
        <taxon>Lophotrochozoa</taxon>
        <taxon>Mollusca</taxon>
        <taxon>Bivalvia</taxon>
        <taxon>Autobranchia</taxon>
        <taxon>Pteriomorphia</taxon>
        <taxon>Mytilida</taxon>
        <taxon>Mytiloidea</taxon>
        <taxon>Mytilidae</taxon>
        <taxon>Mytilinae</taxon>
        <taxon>Mytilus</taxon>
    </lineage>
</organism>
<dbReference type="InterPro" id="IPR039672">
    <property type="entry name" value="MFS_2"/>
</dbReference>
<evidence type="ECO:0000313" key="4">
    <source>
        <dbReference type="Proteomes" id="UP000507470"/>
    </source>
</evidence>
<feature type="transmembrane region" description="Helical" evidence="2">
    <location>
        <begin position="34"/>
        <end position="59"/>
    </location>
</feature>
<feature type="transmembrane region" description="Helical" evidence="2">
    <location>
        <begin position="134"/>
        <end position="153"/>
    </location>
</feature>
<dbReference type="Proteomes" id="UP000507470">
    <property type="component" value="Unassembled WGS sequence"/>
</dbReference>
<keyword evidence="2" id="KW-1133">Transmembrane helix</keyword>
<dbReference type="Pfam" id="PF13347">
    <property type="entry name" value="MFS_2"/>
    <property type="match status" value="1"/>
</dbReference>
<protein>
    <submittedName>
        <fullName evidence="3">MFSD2A</fullName>
    </submittedName>
</protein>
<evidence type="ECO:0000313" key="3">
    <source>
        <dbReference type="EMBL" id="CAC5399155.1"/>
    </source>
</evidence>
<name>A0A6J8CTF2_MYTCO</name>
<gene>
    <name evidence="3" type="ORF">MCOR_33442</name>
</gene>
<keyword evidence="2" id="KW-0472">Membrane</keyword>
<feature type="transmembrane region" description="Helical" evidence="2">
    <location>
        <begin position="71"/>
        <end position="92"/>
    </location>
</feature>
<dbReference type="GO" id="GO:0015293">
    <property type="term" value="F:symporter activity"/>
    <property type="evidence" value="ECO:0007669"/>
    <property type="project" value="InterPro"/>
</dbReference>
<dbReference type="GO" id="GO:0008643">
    <property type="term" value="P:carbohydrate transport"/>
    <property type="evidence" value="ECO:0007669"/>
    <property type="project" value="InterPro"/>
</dbReference>
<comment type="similarity">
    <text evidence="1">Belongs to the major facilitator superfamily.</text>
</comment>
<evidence type="ECO:0000256" key="1">
    <source>
        <dbReference type="ARBA" id="ARBA00008335"/>
    </source>
</evidence>
<dbReference type="GO" id="GO:0005886">
    <property type="term" value="C:plasma membrane"/>
    <property type="evidence" value="ECO:0007669"/>
    <property type="project" value="TreeGrafter"/>
</dbReference>
<feature type="transmembrane region" description="Helical" evidence="2">
    <location>
        <begin position="104"/>
        <end position="122"/>
    </location>
</feature>
<keyword evidence="4" id="KW-1185">Reference proteome</keyword>
<reference evidence="3 4" key="1">
    <citation type="submission" date="2020-06" db="EMBL/GenBank/DDBJ databases">
        <authorList>
            <person name="Li R."/>
            <person name="Bekaert M."/>
        </authorList>
    </citation>
    <scope>NUCLEOTIDE SEQUENCE [LARGE SCALE GENOMIC DNA]</scope>
    <source>
        <strain evidence="4">wild</strain>
    </source>
</reference>
<evidence type="ECO:0000256" key="2">
    <source>
        <dbReference type="SAM" id="Phobius"/>
    </source>
</evidence>